<feature type="chain" id="PRO_5044289388" evidence="1">
    <location>
        <begin position="19"/>
        <end position="104"/>
    </location>
</feature>
<comment type="caution">
    <text evidence="2">The sequence shown here is derived from an EMBL/GenBank/DDBJ whole genome shotgun (WGS) entry which is preliminary data.</text>
</comment>
<keyword evidence="3" id="KW-1185">Reference proteome</keyword>
<keyword evidence="1" id="KW-0732">Signal</keyword>
<gene>
    <name evidence="2" type="ORF">O9K51_10230</name>
</gene>
<evidence type="ECO:0000313" key="3">
    <source>
        <dbReference type="Proteomes" id="UP001163105"/>
    </source>
</evidence>
<reference evidence="2" key="1">
    <citation type="submission" date="2023-01" db="EMBL/GenBank/DDBJ databases">
        <title>The growth and conidiation of Purpureocillium lavendulum are regulated by nitrogen source and histone H3K14 acetylation.</title>
        <authorList>
            <person name="Tang P."/>
            <person name="Han J."/>
            <person name="Zhang C."/>
            <person name="Tang P."/>
            <person name="Qi F."/>
            <person name="Zhang K."/>
            <person name="Liang L."/>
        </authorList>
    </citation>
    <scope>NUCLEOTIDE SEQUENCE</scope>
    <source>
        <strain evidence="2">YMF1.00683</strain>
    </source>
</reference>
<accession>A0AB34FDZ0</accession>
<name>A0AB34FDZ0_9HYPO</name>
<dbReference type="EMBL" id="JAQHRD010000013">
    <property type="protein sequence ID" value="KAJ6437257.1"/>
    <property type="molecule type" value="Genomic_DNA"/>
</dbReference>
<organism evidence="2 3">
    <name type="scientific">Purpureocillium lavendulum</name>
    <dbReference type="NCBI Taxonomy" id="1247861"/>
    <lineage>
        <taxon>Eukaryota</taxon>
        <taxon>Fungi</taxon>
        <taxon>Dikarya</taxon>
        <taxon>Ascomycota</taxon>
        <taxon>Pezizomycotina</taxon>
        <taxon>Sordariomycetes</taxon>
        <taxon>Hypocreomycetidae</taxon>
        <taxon>Hypocreales</taxon>
        <taxon>Ophiocordycipitaceae</taxon>
        <taxon>Purpureocillium</taxon>
    </lineage>
</organism>
<proteinExistence type="predicted"/>
<dbReference type="AlphaFoldDB" id="A0AB34FDZ0"/>
<dbReference type="Proteomes" id="UP001163105">
    <property type="component" value="Unassembled WGS sequence"/>
</dbReference>
<protein>
    <submittedName>
        <fullName evidence="2">Uncharacterized protein</fullName>
    </submittedName>
</protein>
<evidence type="ECO:0000313" key="2">
    <source>
        <dbReference type="EMBL" id="KAJ6437257.1"/>
    </source>
</evidence>
<feature type="signal peptide" evidence="1">
    <location>
        <begin position="1"/>
        <end position="18"/>
    </location>
</feature>
<sequence>MMKLLTFVLATSASLAAAAPLLPPTAAAATPFSARDLSSKDPGAIGKALLKAIESGVNDHFPADKVKTMLADSLSKCWVAGLGPPLHGAEGGEASIKCPIVNFA</sequence>
<evidence type="ECO:0000256" key="1">
    <source>
        <dbReference type="SAM" id="SignalP"/>
    </source>
</evidence>